<dbReference type="PANTHER" id="PTHR47186">
    <property type="entry name" value="LEUCINE-RICH REPEAT-CONTAINING PROTEIN 57"/>
    <property type="match status" value="1"/>
</dbReference>
<dbReference type="Pfam" id="PF23598">
    <property type="entry name" value="LRR_14"/>
    <property type="match status" value="1"/>
</dbReference>
<dbReference type="Proteomes" id="UP001341281">
    <property type="component" value="Chromosome 01"/>
</dbReference>
<reference evidence="4 5" key="1">
    <citation type="submission" date="2024-02" db="EMBL/GenBank/DDBJ databases">
        <title>High-quality chromosome-scale genome assembly of Pensacola bahiagrass (Paspalum notatum Flugge var. saurae).</title>
        <authorList>
            <person name="Vega J.M."/>
            <person name="Podio M."/>
            <person name="Orjuela J."/>
            <person name="Siena L.A."/>
            <person name="Pessino S.C."/>
            <person name="Combes M.C."/>
            <person name="Mariac C."/>
            <person name="Albertini E."/>
            <person name="Pupilli F."/>
            <person name="Ortiz J.P.A."/>
            <person name="Leblanc O."/>
        </authorList>
    </citation>
    <scope>NUCLEOTIDE SEQUENCE [LARGE SCALE GENOMIC DNA]</scope>
    <source>
        <strain evidence="4">R1</strain>
        <tissue evidence="4">Leaf</tissue>
    </source>
</reference>
<evidence type="ECO:0000256" key="1">
    <source>
        <dbReference type="ARBA" id="ARBA00022737"/>
    </source>
</evidence>
<name>A0AAQ3PPT0_PASNO</name>
<keyword evidence="5" id="KW-1185">Reference proteome</keyword>
<evidence type="ECO:0000313" key="4">
    <source>
        <dbReference type="EMBL" id="WVZ54116.1"/>
    </source>
</evidence>
<feature type="domain" description="Disease resistance R13L4/SHOC-2-like LRR" evidence="3">
    <location>
        <begin position="6"/>
        <end position="253"/>
    </location>
</feature>
<feature type="region of interest" description="Disordered" evidence="2">
    <location>
        <begin position="261"/>
        <end position="280"/>
    </location>
</feature>
<organism evidence="4 5">
    <name type="scientific">Paspalum notatum var. saurae</name>
    <dbReference type="NCBI Taxonomy" id="547442"/>
    <lineage>
        <taxon>Eukaryota</taxon>
        <taxon>Viridiplantae</taxon>
        <taxon>Streptophyta</taxon>
        <taxon>Embryophyta</taxon>
        <taxon>Tracheophyta</taxon>
        <taxon>Spermatophyta</taxon>
        <taxon>Magnoliopsida</taxon>
        <taxon>Liliopsida</taxon>
        <taxon>Poales</taxon>
        <taxon>Poaceae</taxon>
        <taxon>PACMAD clade</taxon>
        <taxon>Panicoideae</taxon>
        <taxon>Andropogonodae</taxon>
        <taxon>Paspaleae</taxon>
        <taxon>Paspalinae</taxon>
        <taxon>Paspalum</taxon>
    </lineage>
</organism>
<sequence length="280" mass="31346">MPQRPPDTVTDLVNLEHIYFSNKHRPEAAWTLPQGIKKMKALRLVTKAGLGYDLQVAQEIGELTALHGLGLVLFNSGPELAQAFSRKGRHLRFLALYTVDSGGGIQKLNFLHDIPSPPLLLRFARIAGAIDGLPDWVKLLRDLTEINLTSTELRGDQILGVLCALPSLLSITLWRNSYTDSDLVARAEFQFPVLKKLSVVSDLDEHKVLRFEQGSMPTLETLEYRFGKMDKTIIGVEHLTGLKQVNLLGNRDNPALTRMEEELKSESNKRSSTIKVEVKE</sequence>
<evidence type="ECO:0000256" key="2">
    <source>
        <dbReference type="SAM" id="MobiDB-lite"/>
    </source>
</evidence>
<dbReference type="InterPro" id="IPR055414">
    <property type="entry name" value="LRR_R13L4/SHOC2-like"/>
</dbReference>
<keyword evidence="1" id="KW-0677">Repeat</keyword>
<gene>
    <name evidence="4" type="ORF">U9M48_004971</name>
</gene>
<dbReference type="EMBL" id="CP144745">
    <property type="protein sequence ID" value="WVZ54116.1"/>
    <property type="molecule type" value="Genomic_DNA"/>
</dbReference>
<evidence type="ECO:0000259" key="3">
    <source>
        <dbReference type="Pfam" id="PF23598"/>
    </source>
</evidence>
<evidence type="ECO:0000313" key="5">
    <source>
        <dbReference type="Proteomes" id="UP001341281"/>
    </source>
</evidence>
<dbReference type="PANTHER" id="PTHR47186:SF22">
    <property type="entry name" value="OS11G0589401 PROTEIN"/>
    <property type="match status" value="1"/>
</dbReference>
<dbReference type="AlphaFoldDB" id="A0AAQ3PPT0"/>
<protein>
    <recommendedName>
        <fullName evidence="3">Disease resistance R13L4/SHOC-2-like LRR domain-containing protein</fullName>
    </recommendedName>
</protein>
<accession>A0AAQ3PPT0</accession>
<dbReference type="Gene3D" id="3.80.10.10">
    <property type="entry name" value="Ribonuclease Inhibitor"/>
    <property type="match status" value="1"/>
</dbReference>
<proteinExistence type="predicted"/>
<dbReference type="InterPro" id="IPR032675">
    <property type="entry name" value="LRR_dom_sf"/>
</dbReference>
<dbReference type="SUPFAM" id="SSF52058">
    <property type="entry name" value="L domain-like"/>
    <property type="match status" value="1"/>
</dbReference>